<sequence length="167" mass="18636">MQLNVDNHNMQHNYNNNMAFFQNWSLDICNSIIHQNDNITIRQSESKMSSLNFSISSFQEAALNSSLLTLSEDFMINYETAAMTSSASQNLNDDLESAVNSEMSSRDSSSLYLNSADLDTLLSVNLITHDCIDDSLFRSIDAEIDVIMQNLMNVIDALSASAIFELA</sequence>
<reference evidence="2" key="1">
    <citation type="journal article" date="2015" name="PLoS Genet.">
        <title>The dynamic genome and transcriptome of the human fungal pathogen Blastomyces and close relative Emmonsia.</title>
        <authorList>
            <person name="Munoz J.F."/>
            <person name="Gauthier G.M."/>
            <person name="Desjardins C.A."/>
            <person name="Gallo J.E."/>
            <person name="Holder J."/>
            <person name="Sullivan T.D."/>
            <person name="Marty A.J."/>
            <person name="Carmen J.C."/>
            <person name="Chen Z."/>
            <person name="Ding L."/>
            <person name="Gujja S."/>
            <person name="Magrini V."/>
            <person name="Misas E."/>
            <person name="Mitreva M."/>
            <person name="Priest M."/>
            <person name="Saif S."/>
            <person name="Whiston E.A."/>
            <person name="Young S."/>
            <person name="Zeng Q."/>
            <person name="Goldman W.E."/>
            <person name="Mardis E.R."/>
            <person name="Taylor J.W."/>
            <person name="McEwen J.G."/>
            <person name="Clay O.K."/>
            <person name="Klein B.S."/>
            <person name="Cuomo C.A."/>
        </authorList>
    </citation>
    <scope>NUCLEOTIDE SEQUENCE [LARGE SCALE GENOMIC DNA]</scope>
    <source>
        <strain evidence="2">UAMH 3008</strain>
    </source>
</reference>
<name>A0A0G2IE97_9EURO</name>
<dbReference type="VEuPathDB" id="FungiDB:EMCG_05758"/>
<evidence type="ECO:0000313" key="1">
    <source>
        <dbReference type="EMBL" id="KKZ68640.1"/>
    </source>
</evidence>
<proteinExistence type="predicted"/>
<dbReference type="AlphaFoldDB" id="A0A0G2IE97"/>
<evidence type="ECO:0000313" key="2">
    <source>
        <dbReference type="Proteomes" id="UP000034164"/>
    </source>
</evidence>
<dbReference type="Proteomes" id="UP000034164">
    <property type="component" value="Unassembled WGS sequence"/>
</dbReference>
<comment type="caution">
    <text evidence="1">The sequence shown here is derived from an EMBL/GenBank/DDBJ whole genome shotgun (WGS) entry which is preliminary data.</text>
</comment>
<protein>
    <submittedName>
        <fullName evidence="1">Uncharacterized protein</fullName>
    </submittedName>
</protein>
<accession>A0A0G2IE97</accession>
<organism evidence="1 2">
    <name type="scientific">[Emmonsia] crescens</name>
    <dbReference type="NCBI Taxonomy" id="73230"/>
    <lineage>
        <taxon>Eukaryota</taxon>
        <taxon>Fungi</taxon>
        <taxon>Dikarya</taxon>
        <taxon>Ascomycota</taxon>
        <taxon>Pezizomycotina</taxon>
        <taxon>Eurotiomycetes</taxon>
        <taxon>Eurotiomycetidae</taxon>
        <taxon>Onygenales</taxon>
        <taxon>Ajellomycetaceae</taxon>
        <taxon>Emergomyces</taxon>
    </lineage>
</organism>
<dbReference type="EMBL" id="LCZI01000089">
    <property type="protein sequence ID" value="KKZ68640.1"/>
    <property type="molecule type" value="Genomic_DNA"/>
</dbReference>
<gene>
    <name evidence="1" type="ORF">EMCG_05758</name>
</gene>